<sequence>MGNLRAVIIWEAYPTSGPVWYAFCVDLAFVQWAQMAQLFVRFSHLQRPSRSPLPRRNVELELRNWVRGFPSSSPRVVGQVGRQLLTRDDTATSIRADYYYGE</sequence>
<dbReference type="EMBL" id="HBUF01281035">
    <property type="protein sequence ID" value="CAG6687342.1"/>
    <property type="molecule type" value="Transcribed_RNA"/>
</dbReference>
<protein>
    <submittedName>
        <fullName evidence="1">Uncharacterized protein</fullName>
    </submittedName>
</protein>
<evidence type="ECO:0000313" key="1">
    <source>
        <dbReference type="EMBL" id="CAG6687342.1"/>
    </source>
</evidence>
<accession>A0A8D8TNN4</accession>
<proteinExistence type="predicted"/>
<dbReference type="AlphaFoldDB" id="A0A8D8TNN4"/>
<reference evidence="1" key="1">
    <citation type="submission" date="2021-05" db="EMBL/GenBank/DDBJ databases">
        <authorList>
            <person name="Alioto T."/>
            <person name="Alioto T."/>
            <person name="Gomez Garrido J."/>
        </authorList>
    </citation>
    <scope>NUCLEOTIDE SEQUENCE</scope>
</reference>
<name>A0A8D8TNN4_9HEMI</name>
<organism evidence="1">
    <name type="scientific">Cacopsylla melanoneura</name>
    <dbReference type="NCBI Taxonomy" id="428564"/>
    <lineage>
        <taxon>Eukaryota</taxon>
        <taxon>Metazoa</taxon>
        <taxon>Ecdysozoa</taxon>
        <taxon>Arthropoda</taxon>
        <taxon>Hexapoda</taxon>
        <taxon>Insecta</taxon>
        <taxon>Pterygota</taxon>
        <taxon>Neoptera</taxon>
        <taxon>Paraneoptera</taxon>
        <taxon>Hemiptera</taxon>
        <taxon>Sternorrhyncha</taxon>
        <taxon>Psylloidea</taxon>
        <taxon>Psyllidae</taxon>
        <taxon>Psyllinae</taxon>
        <taxon>Cacopsylla</taxon>
    </lineage>
</organism>